<dbReference type="PANTHER" id="PTHR43540:SF6">
    <property type="entry name" value="ISOCHORISMATASE-LIKE DOMAIN-CONTAINING PROTEIN"/>
    <property type="match status" value="1"/>
</dbReference>
<evidence type="ECO:0000313" key="5">
    <source>
        <dbReference type="Proteomes" id="UP000683246"/>
    </source>
</evidence>
<dbReference type="InterPro" id="IPR036380">
    <property type="entry name" value="Isochorismatase-like_sf"/>
</dbReference>
<dbReference type="Pfam" id="PF00857">
    <property type="entry name" value="Isochorismatase"/>
    <property type="match status" value="1"/>
</dbReference>
<dbReference type="AlphaFoldDB" id="A0A8J8SII7"/>
<feature type="domain" description="Isochorismatase-like" evidence="3">
    <location>
        <begin position="4"/>
        <end position="141"/>
    </location>
</feature>
<organism evidence="4 5">
    <name type="scientific">Vallitalea pronyensis</name>
    <dbReference type="NCBI Taxonomy" id="1348613"/>
    <lineage>
        <taxon>Bacteria</taxon>
        <taxon>Bacillati</taxon>
        <taxon>Bacillota</taxon>
        <taxon>Clostridia</taxon>
        <taxon>Lachnospirales</taxon>
        <taxon>Vallitaleaceae</taxon>
        <taxon>Vallitalea</taxon>
    </lineage>
</organism>
<keyword evidence="2" id="KW-0378">Hydrolase</keyword>
<name>A0A8J8SII7_9FIRM</name>
<evidence type="ECO:0000256" key="2">
    <source>
        <dbReference type="ARBA" id="ARBA00022801"/>
    </source>
</evidence>
<keyword evidence="5" id="KW-1185">Reference proteome</keyword>
<dbReference type="Proteomes" id="UP000683246">
    <property type="component" value="Chromosome"/>
</dbReference>
<dbReference type="InterPro" id="IPR050272">
    <property type="entry name" value="Isochorismatase-like_hydrls"/>
</dbReference>
<gene>
    <name evidence="4" type="ORF">HZI73_20600</name>
</gene>
<proteinExistence type="inferred from homology"/>
<evidence type="ECO:0000256" key="1">
    <source>
        <dbReference type="ARBA" id="ARBA00006336"/>
    </source>
</evidence>
<evidence type="ECO:0000259" key="3">
    <source>
        <dbReference type="Pfam" id="PF00857"/>
    </source>
</evidence>
<accession>A0A8J8SII7</accession>
<dbReference type="GO" id="GO:0016787">
    <property type="term" value="F:hydrolase activity"/>
    <property type="evidence" value="ECO:0007669"/>
    <property type="project" value="UniProtKB-KW"/>
</dbReference>
<evidence type="ECO:0000313" key="4">
    <source>
        <dbReference type="EMBL" id="QUI24553.1"/>
    </source>
</evidence>
<sequence>MSIALLIVDMQQAYDEIKKCHESINDALEYINEASKLFREADKPVILIQDEEAGEGPDSEGYKLMDQLVVKDTDYRISKVYNSAFWKTGLDELLKQLEVEFLVVSGFAAEYCVLFTYNGAMERGYNASLLQHGVADYNPGQAKETQYLRPVVSIETLTYILKKV</sequence>
<dbReference type="InterPro" id="IPR000868">
    <property type="entry name" value="Isochorismatase-like_dom"/>
</dbReference>
<reference evidence="4" key="1">
    <citation type="submission" date="2020-07" db="EMBL/GenBank/DDBJ databases">
        <title>Vallitalea pronyensis genome.</title>
        <authorList>
            <person name="Postec A."/>
        </authorList>
    </citation>
    <scope>NUCLEOTIDE SEQUENCE</scope>
    <source>
        <strain evidence="4">FatNI3</strain>
    </source>
</reference>
<dbReference type="EMBL" id="CP058649">
    <property type="protein sequence ID" value="QUI24553.1"/>
    <property type="molecule type" value="Genomic_DNA"/>
</dbReference>
<comment type="similarity">
    <text evidence="1">Belongs to the isochorismatase family.</text>
</comment>
<dbReference type="KEGG" id="vpy:HZI73_20600"/>
<protein>
    <submittedName>
        <fullName evidence="4">Isochorismatase family protein</fullName>
    </submittedName>
</protein>
<dbReference type="RefSeq" id="WP_212695246.1">
    <property type="nucleotide sequence ID" value="NZ_CP058649.1"/>
</dbReference>
<dbReference type="Gene3D" id="3.40.50.850">
    <property type="entry name" value="Isochorismatase-like"/>
    <property type="match status" value="1"/>
</dbReference>
<dbReference type="SUPFAM" id="SSF52499">
    <property type="entry name" value="Isochorismatase-like hydrolases"/>
    <property type="match status" value="1"/>
</dbReference>
<dbReference type="PANTHER" id="PTHR43540">
    <property type="entry name" value="PEROXYUREIDOACRYLATE/UREIDOACRYLATE AMIDOHYDROLASE-RELATED"/>
    <property type="match status" value="1"/>
</dbReference>